<keyword evidence="1" id="KW-0732">Signal</keyword>
<keyword evidence="4" id="KW-1185">Reference proteome</keyword>
<proteinExistence type="predicted"/>
<reference evidence="2 4" key="1">
    <citation type="journal article" date="2014" name="Genome Biol. Evol.">
        <title>The secreted proteins of Achlya hypogyna and Thraustotheca clavata identify the ancestral oomycete secretome and reveal gene acquisitions by horizontal gene transfer.</title>
        <authorList>
            <person name="Misner I."/>
            <person name="Blouin N."/>
            <person name="Leonard G."/>
            <person name="Richards T.A."/>
            <person name="Lane C.E."/>
        </authorList>
    </citation>
    <scope>NUCLEOTIDE SEQUENCE</scope>
    <source>
        <strain evidence="2 4">ATCC 48635</strain>
    </source>
</reference>
<dbReference type="Proteomes" id="UP000243579">
    <property type="component" value="Unassembled WGS sequence"/>
</dbReference>
<name>A0A0A7CP36_ACHHY</name>
<dbReference type="AlphaFoldDB" id="A0A0A7CP36"/>
<protein>
    <submittedName>
        <fullName evidence="2">Secreted protein</fullName>
    </submittedName>
</protein>
<sequence>MKLTLILATASVAVAQQCINVSVEGDATYCIQGPICGGNGDKCPTRTTAAAAGCRPGLPSYFAQWNNCWAPEDAKCMKLKTGAMGCVYPSKGPQKMDGPTPEELDAAISQKMAAEVTEGCTNVSVEGDATYCIDGPICGGNGDKCPVKGAIASQSCRSGLFSYNGQQNRCVAPEDAKCMKIKTGAMGCVYPSKGPQKMDAEAVELATGTEGCTNVSVEGDATYCIDGPICGGNGDKCPVKGTVASQSCRSGLFSYNGQQNRCVAPEDAKCMKIKTGAMGCVYPSKGPQKMAHVRSVHGDEA</sequence>
<accession>A0A0A7CP36</accession>
<dbReference type="EMBL" id="KM038784">
    <property type="protein sequence ID" value="AIG56245.1"/>
    <property type="molecule type" value="Genomic_DNA"/>
</dbReference>
<organism evidence="2">
    <name type="scientific">Achlya hypogyna</name>
    <name type="common">Oomycete</name>
    <name type="synonym">Protoachlya hypogyna</name>
    <dbReference type="NCBI Taxonomy" id="1202772"/>
    <lineage>
        <taxon>Eukaryota</taxon>
        <taxon>Sar</taxon>
        <taxon>Stramenopiles</taxon>
        <taxon>Oomycota</taxon>
        <taxon>Saprolegniomycetes</taxon>
        <taxon>Saprolegniales</taxon>
        <taxon>Achlyaceae</taxon>
        <taxon>Achlya</taxon>
    </lineage>
</organism>
<evidence type="ECO:0000313" key="3">
    <source>
        <dbReference type="EMBL" id="OQR97677.1"/>
    </source>
</evidence>
<gene>
    <name evidence="3" type="ORF">ACHHYP_10125</name>
</gene>
<feature type="chain" id="PRO_5011845568" evidence="1">
    <location>
        <begin position="16"/>
        <end position="301"/>
    </location>
</feature>
<evidence type="ECO:0000313" key="4">
    <source>
        <dbReference type="Proteomes" id="UP000243579"/>
    </source>
</evidence>
<evidence type="ECO:0000256" key="1">
    <source>
        <dbReference type="SAM" id="SignalP"/>
    </source>
</evidence>
<dbReference type="OrthoDB" id="74361at2759"/>
<evidence type="ECO:0000313" key="2">
    <source>
        <dbReference type="EMBL" id="AIG56245.1"/>
    </source>
</evidence>
<feature type="signal peptide" evidence="1">
    <location>
        <begin position="1"/>
        <end position="15"/>
    </location>
</feature>
<dbReference type="EMBL" id="JNBR01000099">
    <property type="protein sequence ID" value="OQR97677.1"/>
    <property type="molecule type" value="Genomic_DNA"/>
</dbReference>